<evidence type="ECO:0000256" key="6">
    <source>
        <dbReference type="RuleBase" id="RU000320"/>
    </source>
</evidence>
<dbReference type="GO" id="GO:0048039">
    <property type="term" value="F:ubiquinone binding"/>
    <property type="evidence" value="ECO:0007669"/>
    <property type="project" value="TreeGrafter"/>
</dbReference>
<dbReference type="AlphaFoldDB" id="A0A1H3KFG2"/>
<reference evidence="10" key="1">
    <citation type="submission" date="2016-10" db="EMBL/GenBank/DDBJ databases">
        <authorList>
            <person name="Varghese N."/>
            <person name="Submissions S."/>
        </authorList>
    </citation>
    <scope>NUCLEOTIDE SEQUENCE [LARGE SCALE GENOMIC DNA]</scope>
    <source>
        <strain evidence="10">CGMCC 1.8975</strain>
    </source>
</reference>
<feature type="transmembrane region" description="Helical" evidence="7">
    <location>
        <begin position="111"/>
        <end position="127"/>
    </location>
</feature>
<accession>A0A1H3KFG2</accession>
<dbReference type="RefSeq" id="WP_092741246.1">
    <property type="nucleotide sequence ID" value="NZ_FNOV01000009.1"/>
</dbReference>
<comment type="similarity">
    <text evidence="2">Belongs to the complex I subunit 4 family.</text>
</comment>
<dbReference type="Pfam" id="PF00361">
    <property type="entry name" value="Proton_antipo_M"/>
    <property type="match status" value="1"/>
</dbReference>
<dbReference type="InterPro" id="IPR001750">
    <property type="entry name" value="ND/Mrp_TM"/>
</dbReference>
<evidence type="ECO:0000256" key="1">
    <source>
        <dbReference type="ARBA" id="ARBA00004127"/>
    </source>
</evidence>
<dbReference type="GO" id="GO:0016020">
    <property type="term" value="C:membrane"/>
    <property type="evidence" value="ECO:0007669"/>
    <property type="project" value="UniProtKB-SubCell"/>
</dbReference>
<dbReference type="PANTHER" id="PTHR43507:SF1">
    <property type="entry name" value="NADH-UBIQUINONE OXIDOREDUCTASE CHAIN 4"/>
    <property type="match status" value="1"/>
</dbReference>
<dbReference type="Proteomes" id="UP000199249">
    <property type="component" value="Unassembled WGS sequence"/>
</dbReference>
<feature type="transmembrane region" description="Helical" evidence="7">
    <location>
        <begin position="308"/>
        <end position="327"/>
    </location>
</feature>
<feature type="transmembrane region" description="Helical" evidence="7">
    <location>
        <begin position="411"/>
        <end position="431"/>
    </location>
</feature>
<name>A0A1H3KFG2_9BACT</name>
<feature type="transmembrane region" description="Helical" evidence="7">
    <location>
        <begin position="339"/>
        <end position="356"/>
    </location>
</feature>
<evidence type="ECO:0000313" key="10">
    <source>
        <dbReference type="Proteomes" id="UP000199249"/>
    </source>
</evidence>
<dbReference type="PRINTS" id="PR01437">
    <property type="entry name" value="NUOXDRDTASE4"/>
</dbReference>
<dbReference type="STRING" id="651662.SAMN04488069_10997"/>
<dbReference type="InterPro" id="IPR003918">
    <property type="entry name" value="NADH_UbQ_OxRdtase"/>
</dbReference>
<dbReference type="InterPro" id="IPR010227">
    <property type="entry name" value="NADH_Q_OxRdtase_chainM/4"/>
</dbReference>
<proteinExistence type="inferred from homology"/>
<dbReference type="PANTHER" id="PTHR43507">
    <property type="entry name" value="NADH-UBIQUINONE OXIDOREDUCTASE CHAIN 4"/>
    <property type="match status" value="1"/>
</dbReference>
<dbReference type="GO" id="GO:0042773">
    <property type="term" value="P:ATP synthesis coupled electron transport"/>
    <property type="evidence" value="ECO:0007669"/>
    <property type="project" value="InterPro"/>
</dbReference>
<keyword evidence="4 7" id="KW-1133">Transmembrane helix</keyword>
<sequence length="495" mass="53953">MLTVLLLLWPVTAALLLHFFKGKSARVAALGAALLEFALALYAAGFSGANLALGGDIGPKFEFNYSWIPTAGISFHVGMDGLSLLLVLLTTLLVPIILLSAFRRNFENESVFYALVLFMQTGLIGVFTAQDAFLFYFMWEVALIPIYFLAGVWGGVDRARVTFKFFLYTIIGSLFMLAGFVYLYFQTGPTVDGLSAHNASLSAFYNLNLPAETQLWVFWLIFAAFAVKMPIFPFHTWQPDTYTESPAPASMLLAGIMLKMGIYGCMRWLLPVVPLGVDYWQNLILILAVIGIIYGAIIAIRQQDVKRLIAYSSLSHVGLMIAGVFSLTQLGMQGASIQMLAHGINVVGLFFIADAIERRTGTRNIADLGGLTRKAPALTVCFLVLLLGTVALPLTNGFVGEFLLLAGVYQHNAWLGAVAGITIILSAVYLLRMFQRVMLGPDSAHSATFTDLTGGEIAVLVPLIVLVFWIGIFPNFFLSLSEGSVLGILGQVVKR</sequence>
<feature type="transmembrane region" description="Helical" evidence="7">
    <location>
        <begin position="282"/>
        <end position="301"/>
    </location>
</feature>
<feature type="transmembrane region" description="Helical" evidence="7">
    <location>
        <begin position="165"/>
        <end position="185"/>
    </location>
</feature>
<feature type="transmembrane region" description="Helical" evidence="7">
    <location>
        <begin position="133"/>
        <end position="153"/>
    </location>
</feature>
<protein>
    <submittedName>
        <fullName evidence="9">NADH dehydrogenase subunit M</fullName>
    </submittedName>
</protein>
<feature type="transmembrane region" description="Helical" evidence="7">
    <location>
        <begin position="249"/>
        <end position="270"/>
    </location>
</feature>
<evidence type="ECO:0000256" key="2">
    <source>
        <dbReference type="ARBA" id="ARBA00009025"/>
    </source>
</evidence>
<dbReference type="GO" id="GO:0003954">
    <property type="term" value="F:NADH dehydrogenase activity"/>
    <property type="evidence" value="ECO:0007669"/>
    <property type="project" value="TreeGrafter"/>
</dbReference>
<evidence type="ECO:0000256" key="7">
    <source>
        <dbReference type="SAM" id="Phobius"/>
    </source>
</evidence>
<feature type="transmembrane region" description="Helical" evidence="7">
    <location>
        <begin position="216"/>
        <end position="237"/>
    </location>
</feature>
<keyword evidence="3 6" id="KW-0812">Transmembrane</keyword>
<evidence type="ECO:0000256" key="5">
    <source>
        <dbReference type="ARBA" id="ARBA00023136"/>
    </source>
</evidence>
<feature type="transmembrane region" description="Helical" evidence="7">
    <location>
        <begin position="81"/>
        <end position="99"/>
    </location>
</feature>
<evidence type="ECO:0000256" key="4">
    <source>
        <dbReference type="ARBA" id="ARBA00022989"/>
    </source>
</evidence>
<evidence type="ECO:0000313" key="9">
    <source>
        <dbReference type="EMBL" id="SDY50314.1"/>
    </source>
</evidence>
<feature type="domain" description="NADH:quinone oxidoreductase/Mrp antiporter transmembrane" evidence="8">
    <location>
        <begin position="129"/>
        <end position="423"/>
    </location>
</feature>
<organism evidence="9 10">
    <name type="scientific">Hymenobacter psychrophilus</name>
    <dbReference type="NCBI Taxonomy" id="651662"/>
    <lineage>
        <taxon>Bacteria</taxon>
        <taxon>Pseudomonadati</taxon>
        <taxon>Bacteroidota</taxon>
        <taxon>Cytophagia</taxon>
        <taxon>Cytophagales</taxon>
        <taxon>Hymenobacteraceae</taxon>
        <taxon>Hymenobacter</taxon>
    </lineage>
</organism>
<dbReference type="GO" id="GO:0015990">
    <property type="term" value="P:electron transport coupled proton transport"/>
    <property type="evidence" value="ECO:0007669"/>
    <property type="project" value="TreeGrafter"/>
</dbReference>
<dbReference type="GO" id="GO:0008137">
    <property type="term" value="F:NADH dehydrogenase (ubiquinone) activity"/>
    <property type="evidence" value="ECO:0007669"/>
    <property type="project" value="InterPro"/>
</dbReference>
<keyword evidence="10" id="KW-1185">Reference proteome</keyword>
<comment type="subcellular location">
    <subcellularLocation>
        <location evidence="1">Endomembrane system</location>
        <topology evidence="1">Multi-pass membrane protein</topology>
    </subcellularLocation>
    <subcellularLocation>
        <location evidence="6">Membrane</location>
        <topology evidence="6">Multi-pass membrane protein</topology>
    </subcellularLocation>
</comment>
<dbReference type="OrthoDB" id="9811718at2"/>
<gene>
    <name evidence="9" type="ORF">SAMN04488069_10997</name>
</gene>
<keyword evidence="5 7" id="KW-0472">Membrane</keyword>
<feature type="transmembrane region" description="Helical" evidence="7">
    <location>
        <begin position="452"/>
        <end position="470"/>
    </location>
</feature>
<dbReference type="EMBL" id="FNOV01000009">
    <property type="protein sequence ID" value="SDY50314.1"/>
    <property type="molecule type" value="Genomic_DNA"/>
</dbReference>
<dbReference type="GO" id="GO:0012505">
    <property type="term" value="C:endomembrane system"/>
    <property type="evidence" value="ECO:0007669"/>
    <property type="project" value="UniProtKB-SubCell"/>
</dbReference>
<dbReference type="NCBIfam" id="TIGR01972">
    <property type="entry name" value="NDH_I_M"/>
    <property type="match status" value="1"/>
</dbReference>
<feature type="transmembrane region" description="Helical" evidence="7">
    <location>
        <begin position="377"/>
        <end position="399"/>
    </location>
</feature>
<evidence type="ECO:0000259" key="8">
    <source>
        <dbReference type="Pfam" id="PF00361"/>
    </source>
</evidence>
<evidence type="ECO:0000256" key="3">
    <source>
        <dbReference type="ARBA" id="ARBA00022692"/>
    </source>
</evidence>